<organism evidence="3 4">
    <name type="scientific">Limosa lapponica baueri</name>
    <dbReference type="NCBI Taxonomy" id="1758121"/>
    <lineage>
        <taxon>Eukaryota</taxon>
        <taxon>Metazoa</taxon>
        <taxon>Chordata</taxon>
        <taxon>Craniata</taxon>
        <taxon>Vertebrata</taxon>
        <taxon>Euteleostomi</taxon>
        <taxon>Archelosauria</taxon>
        <taxon>Archosauria</taxon>
        <taxon>Dinosauria</taxon>
        <taxon>Saurischia</taxon>
        <taxon>Theropoda</taxon>
        <taxon>Coelurosauria</taxon>
        <taxon>Aves</taxon>
        <taxon>Neognathae</taxon>
        <taxon>Neoaves</taxon>
        <taxon>Charadriiformes</taxon>
        <taxon>Scolopacidae</taxon>
        <taxon>Limosa</taxon>
    </lineage>
</organism>
<keyword evidence="3" id="KW-0695">RNA-directed DNA polymerase</keyword>
<feature type="domain" description="Reverse transcriptase" evidence="2">
    <location>
        <begin position="129"/>
        <end position="230"/>
    </location>
</feature>
<protein>
    <submittedName>
        <fullName evidence="3">Rna-directed dna polymerase from mobile element jockey-like</fullName>
    </submittedName>
</protein>
<evidence type="ECO:0000313" key="4">
    <source>
        <dbReference type="Proteomes" id="UP000233556"/>
    </source>
</evidence>
<dbReference type="GO" id="GO:0003964">
    <property type="term" value="F:RNA-directed DNA polymerase activity"/>
    <property type="evidence" value="ECO:0007669"/>
    <property type="project" value="UniProtKB-KW"/>
</dbReference>
<dbReference type="OrthoDB" id="416454at2759"/>
<dbReference type="Pfam" id="PF00078">
    <property type="entry name" value="RVT_1"/>
    <property type="match status" value="1"/>
</dbReference>
<proteinExistence type="predicted"/>
<sequence>MGNTMVRQAVPLKPIEVHGGPDMHLQSMEDSTPEPEQVDALKGGCDPTGSPCWSGLLAGPVDPWREKSMLEQESTEEGLNFFSFMTGMKFLISQMMLFESRHPCSDCCVDTQQGECQLDVENWLSSRAQWIVISIAESSWRPVTSGVPQGSVLGPVFFNIFINDLDEGTECTFSKFANDTKLRGVADTAEGCAAIQQDLDRLESWAETNLMKFNNGKRRVLHLGRNNPMQQYMLGADLLESSSVERRDLGVQVDNKLTTRQMVSWGASRRVWPAGTPEDMNRKTLDLISVFTIKFCGGLLLRLYDQESFASKGSFPNIETFPGDIQKMS</sequence>
<accession>A0A2I0US10</accession>
<evidence type="ECO:0000259" key="2">
    <source>
        <dbReference type="Pfam" id="PF00078"/>
    </source>
</evidence>
<evidence type="ECO:0000256" key="1">
    <source>
        <dbReference type="SAM" id="MobiDB-lite"/>
    </source>
</evidence>
<keyword evidence="3" id="KW-0548">Nucleotidyltransferase</keyword>
<evidence type="ECO:0000313" key="3">
    <source>
        <dbReference type="EMBL" id="PKU48834.1"/>
    </source>
</evidence>
<dbReference type="Proteomes" id="UP000233556">
    <property type="component" value="Unassembled WGS sequence"/>
</dbReference>
<keyword evidence="3" id="KW-0808">Transferase</keyword>
<dbReference type="PANTHER" id="PTHR33332">
    <property type="entry name" value="REVERSE TRANSCRIPTASE DOMAIN-CONTAINING PROTEIN"/>
    <property type="match status" value="1"/>
</dbReference>
<dbReference type="EMBL" id="KZ505645">
    <property type="protein sequence ID" value="PKU48834.1"/>
    <property type="molecule type" value="Genomic_DNA"/>
</dbReference>
<gene>
    <name evidence="3" type="ORF">llap_805</name>
</gene>
<dbReference type="AlphaFoldDB" id="A0A2I0US10"/>
<reference evidence="4" key="2">
    <citation type="submission" date="2017-12" db="EMBL/GenBank/DDBJ databases">
        <title>Genome sequence of the Bar-tailed Godwit (Limosa lapponica baueri).</title>
        <authorList>
            <person name="Lima N.C.B."/>
            <person name="Parody-Merino A.M."/>
            <person name="Battley P.F."/>
            <person name="Fidler A.E."/>
            <person name="Prosdocimi F."/>
        </authorList>
    </citation>
    <scope>NUCLEOTIDE SEQUENCE [LARGE SCALE GENOMIC DNA]</scope>
</reference>
<feature type="region of interest" description="Disordered" evidence="1">
    <location>
        <begin position="15"/>
        <end position="44"/>
    </location>
</feature>
<keyword evidence="4" id="KW-1185">Reference proteome</keyword>
<reference evidence="4" key="1">
    <citation type="submission" date="2017-11" db="EMBL/GenBank/DDBJ databases">
        <authorList>
            <person name="Lima N.C."/>
            <person name="Parody-Merino A.M."/>
            <person name="Battley P.F."/>
            <person name="Fidler A.E."/>
            <person name="Prosdocimi F."/>
        </authorList>
    </citation>
    <scope>NUCLEOTIDE SEQUENCE [LARGE SCALE GENOMIC DNA]</scope>
</reference>
<dbReference type="InterPro" id="IPR000477">
    <property type="entry name" value="RT_dom"/>
</dbReference>
<name>A0A2I0US10_LIMLA</name>